<accession>A0A7C8M6F9</accession>
<keyword evidence="3" id="KW-1185">Reference proteome</keyword>
<dbReference type="Gene3D" id="3.30.710.10">
    <property type="entry name" value="Potassium Channel Kv1.1, Chain A"/>
    <property type="match status" value="1"/>
</dbReference>
<dbReference type="PANTHER" id="PTHR47843:SF5">
    <property type="entry name" value="BTB_POZ DOMAIN PROTEIN"/>
    <property type="match status" value="1"/>
</dbReference>
<protein>
    <recommendedName>
        <fullName evidence="1">BTB domain-containing protein</fullName>
    </recommendedName>
</protein>
<comment type="caution">
    <text evidence="2">The sequence shown here is derived from an EMBL/GenBank/DDBJ whole genome shotgun (WGS) entry which is preliminary data.</text>
</comment>
<dbReference type="CDD" id="cd18186">
    <property type="entry name" value="BTB_POZ_ZBTB_KLHL-like"/>
    <property type="match status" value="1"/>
</dbReference>
<sequence length="230" mass="26415">MHCSVLKHMTVVCGGHRVVPEAHSSTISLVAIMEARSAKFMQDIASMFNNTRYSDALVVVHGKELPVHRSVICTQSEYFENAFQEAFVEEAQGVFEYLYTGDYSDDLSHHFKDDPALFKEPRVNALADMFFLEELKALATAKLQQKLQELWTSDSFPECIREIYATTSESDRTMRSAVVEVAKDHVRELGKKAAFKDLIHEGGDFVVQYFENGQSLWWYAQNFLYMDMIW</sequence>
<dbReference type="Proteomes" id="UP000481861">
    <property type="component" value="Unassembled WGS sequence"/>
</dbReference>
<name>A0A7C8M6F9_9PLEO</name>
<dbReference type="EMBL" id="JAADJZ010000037">
    <property type="protein sequence ID" value="KAF2865082.1"/>
    <property type="molecule type" value="Genomic_DNA"/>
</dbReference>
<dbReference type="InterPro" id="IPR011333">
    <property type="entry name" value="SKP1/BTB/POZ_sf"/>
</dbReference>
<dbReference type="OrthoDB" id="6359816at2759"/>
<dbReference type="InterPro" id="IPR000210">
    <property type="entry name" value="BTB/POZ_dom"/>
</dbReference>
<evidence type="ECO:0000259" key="1">
    <source>
        <dbReference type="PROSITE" id="PS50097"/>
    </source>
</evidence>
<evidence type="ECO:0000313" key="2">
    <source>
        <dbReference type="EMBL" id="KAF2865082.1"/>
    </source>
</evidence>
<evidence type="ECO:0000313" key="3">
    <source>
        <dbReference type="Proteomes" id="UP000481861"/>
    </source>
</evidence>
<organism evidence="2 3">
    <name type="scientific">Massariosphaeria phaeospora</name>
    <dbReference type="NCBI Taxonomy" id="100035"/>
    <lineage>
        <taxon>Eukaryota</taxon>
        <taxon>Fungi</taxon>
        <taxon>Dikarya</taxon>
        <taxon>Ascomycota</taxon>
        <taxon>Pezizomycotina</taxon>
        <taxon>Dothideomycetes</taxon>
        <taxon>Pleosporomycetidae</taxon>
        <taxon>Pleosporales</taxon>
        <taxon>Pleosporales incertae sedis</taxon>
        <taxon>Massariosphaeria</taxon>
    </lineage>
</organism>
<gene>
    <name evidence="2" type="ORF">BDV95DRAFT_653447</name>
</gene>
<dbReference type="PROSITE" id="PS50097">
    <property type="entry name" value="BTB"/>
    <property type="match status" value="1"/>
</dbReference>
<dbReference type="PANTHER" id="PTHR47843">
    <property type="entry name" value="BTB DOMAIN-CONTAINING PROTEIN-RELATED"/>
    <property type="match status" value="1"/>
</dbReference>
<reference evidence="2 3" key="1">
    <citation type="submission" date="2020-01" db="EMBL/GenBank/DDBJ databases">
        <authorList>
            <consortium name="DOE Joint Genome Institute"/>
            <person name="Haridas S."/>
            <person name="Albert R."/>
            <person name="Binder M."/>
            <person name="Bloem J."/>
            <person name="Labutti K."/>
            <person name="Salamov A."/>
            <person name="Andreopoulos B."/>
            <person name="Baker S.E."/>
            <person name="Barry K."/>
            <person name="Bills G."/>
            <person name="Bluhm B.H."/>
            <person name="Cannon C."/>
            <person name="Castanera R."/>
            <person name="Culley D.E."/>
            <person name="Daum C."/>
            <person name="Ezra D."/>
            <person name="Gonzalez J.B."/>
            <person name="Henrissat B."/>
            <person name="Kuo A."/>
            <person name="Liang C."/>
            <person name="Lipzen A."/>
            <person name="Lutzoni F."/>
            <person name="Magnuson J."/>
            <person name="Mondo S."/>
            <person name="Nolan M."/>
            <person name="Ohm R."/>
            <person name="Pangilinan J."/>
            <person name="Park H.-J.H."/>
            <person name="Ramirez L."/>
            <person name="Alfaro M."/>
            <person name="Sun H."/>
            <person name="Tritt A."/>
            <person name="Yoshinaga Y."/>
            <person name="Zwiers L.-H.L."/>
            <person name="Turgeon B.G."/>
            <person name="Goodwin S.B."/>
            <person name="Spatafora J.W."/>
            <person name="Crous P.W."/>
            <person name="Grigoriev I.V."/>
        </authorList>
    </citation>
    <scope>NUCLEOTIDE SEQUENCE [LARGE SCALE GENOMIC DNA]</scope>
    <source>
        <strain evidence="2 3">CBS 611.86</strain>
    </source>
</reference>
<dbReference type="AlphaFoldDB" id="A0A7C8M6F9"/>
<dbReference type="Pfam" id="PF00651">
    <property type="entry name" value="BTB"/>
    <property type="match status" value="1"/>
</dbReference>
<feature type="domain" description="BTB" evidence="1">
    <location>
        <begin position="54"/>
        <end position="104"/>
    </location>
</feature>
<proteinExistence type="predicted"/>
<dbReference type="SUPFAM" id="SSF54695">
    <property type="entry name" value="POZ domain"/>
    <property type="match status" value="1"/>
</dbReference>